<dbReference type="AlphaFoldDB" id="A0A2Z6NYQ5"/>
<feature type="transmembrane region" description="Helical" evidence="2">
    <location>
        <begin position="128"/>
        <end position="147"/>
    </location>
</feature>
<gene>
    <name evidence="3" type="ORF">TSUD_374300</name>
</gene>
<dbReference type="GO" id="GO:0006656">
    <property type="term" value="P:phosphatidylcholine biosynthetic process"/>
    <property type="evidence" value="ECO:0007669"/>
    <property type="project" value="TreeGrafter"/>
</dbReference>
<evidence type="ECO:0000256" key="2">
    <source>
        <dbReference type="SAM" id="Phobius"/>
    </source>
</evidence>
<dbReference type="Pfam" id="PF10998">
    <property type="entry name" value="DUF2838"/>
    <property type="match status" value="1"/>
</dbReference>
<feature type="transmembrane region" description="Helical" evidence="2">
    <location>
        <begin position="49"/>
        <end position="71"/>
    </location>
</feature>
<keyword evidence="2" id="KW-0472">Membrane</keyword>
<organism evidence="3 4">
    <name type="scientific">Trifolium subterraneum</name>
    <name type="common">Subterranean clover</name>
    <dbReference type="NCBI Taxonomy" id="3900"/>
    <lineage>
        <taxon>Eukaryota</taxon>
        <taxon>Viridiplantae</taxon>
        <taxon>Streptophyta</taxon>
        <taxon>Embryophyta</taxon>
        <taxon>Tracheophyta</taxon>
        <taxon>Spermatophyta</taxon>
        <taxon>Magnoliopsida</taxon>
        <taxon>eudicotyledons</taxon>
        <taxon>Gunneridae</taxon>
        <taxon>Pentapetalae</taxon>
        <taxon>rosids</taxon>
        <taxon>fabids</taxon>
        <taxon>Fabales</taxon>
        <taxon>Fabaceae</taxon>
        <taxon>Papilionoideae</taxon>
        <taxon>50 kb inversion clade</taxon>
        <taxon>NPAAA clade</taxon>
        <taxon>Hologalegina</taxon>
        <taxon>IRL clade</taxon>
        <taxon>Trifolieae</taxon>
        <taxon>Trifolium</taxon>
    </lineage>
</organism>
<feature type="transmembrane region" description="Helical" evidence="2">
    <location>
        <begin position="159"/>
        <end position="178"/>
    </location>
</feature>
<feature type="transmembrane region" description="Helical" evidence="2">
    <location>
        <begin position="102"/>
        <end position="122"/>
    </location>
</feature>
<feature type="region of interest" description="Disordered" evidence="1">
    <location>
        <begin position="1"/>
        <end position="26"/>
    </location>
</feature>
<protein>
    <submittedName>
        <fullName evidence="3">Uncharacterized protein</fullName>
    </submittedName>
</protein>
<accession>A0A2Z6NYQ5</accession>
<keyword evidence="4" id="KW-1185">Reference proteome</keyword>
<dbReference type="PANTHER" id="PTHR31201">
    <property type="entry name" value="OS01G0585100 PROTEIN"/>
    <property type="match status" value="1"/>
</dbReference>
<dbReference type="OrthoDB" id="406287at2759"/>
<dbReference type="PANTHER" id="PTHR31201:SF9">
    <property type="entry name" value="GLYCEROPHOSPHOCHOLINE ACYLTRANSFERASE 1"/>
    <property type="match status" value="1"/>
</dbReference>
<evidence type="ECO:0000313" key="4">
    <source>
        <dbReference type="Proteomes" id="UP000242715"/>
    </source>
</evidence>
<name>A0A2Z6NYQ5_TRISU</name>
<sequence length="319" mass="37305">MSENEEHTEYTADTEPSAAARKRLRDRSKEVLSKQAVKIAKRAEEHETFFNKVIHLLNVLGFGGFCFLLGARPQDVPLVYCLFYVVFVPLRWIYYRFKKWHYYLLDFCYYANTIFLVYLLFYPKNEKLFLVCFSFAEGPLAWALIVWRCSLVFNSVDKIISVLIHLLPGLVFFTIRWWNPETLVAMRPEGAAARILYFLIVNVLRRQRFLRDPEVMTSYKELSKKAQKANNMWWRLSGLLGDNNRLLMFIILQGMFTVATMALTVPIFLSYKLSVVFQILKVSASVWNGASFLLEVMPRQVILKEKKKSEMQTVPSNSK</sequence>
<feature type="transmembrane region" description="Helical" evidence="2">
    <location>
        <begin position="246"/>
        <end position="269"/>
    </location>
</feature>
<dbReference type="InterPro" id="IPR021261">
    <property type="entry name" value="GPCAT"/>
</dbReference>
<reference evidence="4" key="1">
    <citation type="journal article" date="2017" name="Front. Plant Sci.">
        <title>Climate Clever Clovers: New Paradigm to Reduce the Environmental Footprint of Ruminants by Breeding Low Methanogenic Forages Utilizing Haplotype Variation.</title>
        <authorList>
            <person name="Kaur P."/>
            <person name="Appels R."/>
            <person name="Bayer P.E."/>
            <person name="Keeble-Gagnere G."/>
            <person name="Wang J."/>
            <person name="Hirakawa H."/>
            <person name="Shirasawa K."/>
            <person name="Vercoe P."/>
            <person name="Stefanova K."/>
            <person name="Durmic Z."/>
            <person name="Nichols P."/>
            <person name="Revell C."/>
            <person name="Isobe S.N."/>
            <person name="Edwards D."/>
            <person name="Erskine W."/>
        </authorList>
    </citation>
    <scope>NUCLEOTIDE SEQUENCE [LARGE SCALE GENOMIC DNA]</scope>
    <source>
        <strain evidence="4">cv. Daliak</strain>
    </source>
</reference>
<evidence type="ECO:0000256" key="1">
    <source>
        <dbReference type="SAM" id="MobiDB-lite"/>
    </source>
</evidence>
<keyword evidence="2" id="KW-1133">Transmembrane helix</keyword>
<dbReference type="EMBL" id="DF974546">
    <property type="protein sequence ID" value="GAU49311.1"/>
    <property type="molecule type" value="Genomic_DNA"/>
</dbReference>
<keyword evidence="2" id="KW-0812">Transmembrane</keyword>
<evidence type="ECO:0000313" key="3">
    <source>
        <dbReference type="EMBL" id="GAU49311.1"/>
    </source>
</evidence>
<dbReference type="Proteomes" id="UP000242715">
    <property type="component" value="Unassembled WGS sequence"/>
</dbReference>
<feature type="transmembrane region" description="Helical" evidence="2">
    <location>
        <begin position="77"/>
        <end position="95"/>
    </location>
</feature>
<proteinExistence type="predicted"/>
<feature type="compositionally biased region" description="Basic and acidic residues" evidence="1">
    <location>
        <begin position="1"/>
        <end position="10"/>
    </location>
</feature>